<dbReference type="Gene3D" id="3.90.226.10">
    <property type="entry name" value="2-enoyl-CoA Hydratase, Chain A, domain 1"/>
    <property type="match status" value="1"/>
</dbReference>
<dbReference type="Proteomes" id="UP000820669">
    <property type="component" value="Unassembled WGS sequence"/>
</dbReference>
<dbReference type="InterPro" id="IPR014748">
    <property type="entry name" value="Enoyl-CoA_hydra_C"/>
</dbReference>
<dbReference type="InterPro" id="IPR001753">
    <property type="entry name" value="Enoyl-CoA_hydra/iso"/>
</dbReference>
<sequence>MSDTGPAVSRDGRVLRCRITRGKHGTLDGEALAEAGPALAELAAADPADPDGIGAVLLTGEGASFCTGGNVRAFESASDRGGYVRELADTFHVFLQALVNCPVPTVAGVPGWAAGAGMSIVCATDLAVAGRSTRIRPAYPGIGFSPDGGMSWTLPRIVGAGRARHILLTDQVLDAETACAAGIFTTVVDDADVLAEAEHTAHRVAQGPTAALGRIKRLLAATWDNDLATQLDAEAASISASAAGPEGAEGLTAFVEKRAPRFHT</sequence>
<dbReference type="InterPro" id="IPR029045">
    <property type="entry name" value="ClpP/crotonase-like_dom_sf"/>
</dbReference>
<dbReference type="Pfam" id="PF00378">
    <property type="entry name" value="ECH_1"/>
    <property type="match status" value="1"/>
</dbReference>
<dbReference type="Gene3D" id="1.10.12.10">
    <property type="entry name" value="Lyase 2-enoyl-coa Hydratase, Chain A, domain 2"/>
    <property type="match status" value="1"/>
</dbReference>
<reference evidence="2 3" key="1">
    <citation type="submission" date="2020-04" db="EMBL/GenBank/DDBJ databases">
        <authorList>
            <person name="Klaysubun C."/>
            <person name="Duangmal K."/>
            <person name="Lipun K."/>
        </authorList>
    </citation>
    <scope>NUCLEOTIDE SEQUENCE [LARGE SCALE GENOMIC DNA]</scope>
    <source>
        <strain evidence="2 3">K10HN5</strain>
    </source>
</reference>
<evidence type="ECO:0000313" key="2">
    <source>
        <dbReference type="EMBL" id="NMH98162.1"/>
    </source>
</evidence>
<gene>
    <name evidence="2" type="ORF">HF526_12685</name>
</gene>
<evidence type="ECO:0000256" key="1">
    <source>
        <dbReference type="ARBA" id="ARBA00005254"/>
    </source>
</evidence>
<comment type="caution">
    <text evidence="2">The sequence shown here is derived from an EMBL/GenBank/DDBJ whole genome shotgun (WGS) entry which is preliminary data.</text>
</comment>
<organism evidence="2 3">
    <name type="scientific">Pseudonocardia acidicola</name>
    <dbReference type="NCBI Taxonomy" id="2724939"/>
    <lineage>
        <taxon>Bacteria</taxon>
        <taxon>Bacillati</taxon>
        <taxon>Actinomycetota</taxon>
        <taxon>Actinomycetes</taxon>
        <taxon>Pseudonocardiales</taxon>
        <taxon>Pseudonocardiaceae</taxon>
        <taxon>Pseudonocardia</taxon>
    </lineage>
</organism>
<comment type="similarity">
    <text evidence="1">Belongs to the enoyl-CoA hydratase/isomerase family.</text>
</comment>
<proteinExistence type="inferred from homology"/>
<evidence type="ECO:0000313" key="3">
    <source>
        <dbReference type="Proteomes" id="UP000820669"/>
    </source>
</evidence>
<dbReference type="PANTHER" id="PTHR43459:SF1">
    <property type="entry name" value="EG:BACN32G11.4 PROTEIN"/>
    <property type="match status" value="1"/>
</dbReference>
<dbReference type="CDD" id="cd06558">
    <property type="entry name" value="crotonase-like"/>
    <property type="match status" value="1"/>
</dbReference>
<dbReference type="PANTHER" id="PTHR43459">
    <property type="entry name" value="ENOYL-COA HYDRATASE"/>
    <property type="match status" value="1"/>
</dbReference>
<protein>
    <submittedName>
        <fullName evidence="2">Enoyl-CoA hydratase/isomerase family protein</fullName>
    </submittedName>
</protein>
<name>A0ABX1SBC0_9PSEU</name>
<dbReference type="SUPFAM" id="SSF52096">
    <property type="entry name" value="ClpP/crotonase"/>
    <property type="match status" value="1"/>
</dbReference>
<accession>A0ABX1SBC0</accession>
<keyword evidence="3" id="KW-1185">Reference proteome</keyword>
<dbReference type="EMBL" id="JAAXLA010000019">
    <property type="protein sequence ID" value="NMH98162.1"/>
    <property type="molecule type" value="Genomic_DNA"/>
</dbReference>
<dbReference type="RefSeq" id="WP_169381603.1">
    <property type="nucleotide sequence ID" value="NZ_JAAXLA010000019.1"/>
</dbReference>